<comment type="function">
    <text evidence="10">Zinc metalloprotease. Provoques deadhesion of endothelial cells from cell cultures, and also degradation of fibronectin, fibrinogen and gelatin in vitro. Its role in the venom is not fully understood but it might act as a spreading factor that facilitates diffusion of other venom toxins. Alternatively, it might be involved in the proteolytic processing of other venom toxins or it might play a role in extra-oral digestion of prey.</text>
</comment>
<dbReference type="PROSITE" id="PS50026">
    <property type="entry name" value="EGF_3"/>
    <property type="match status" value="1"/>
</dbReference>
<feature type="domain" description="CUB" evidence="15">
    <location>
        <begin position="325"/>
        <end position="556"/>
    </location>
</feature>
<dbReference type="PROSITE" id="PS51864">
    <property type="entry name" value="ASTACIN"/>
    <property type="match status" value="1"/>
</dbReference>
<keyword evidence="2 11" id="KW-0245">EGF-like domain</keyword>
<organism evidence="18 19">
    <name type="scientific">Fragariocoptes setiger</name>
    <dbReference type="NCBI Taxonomy" id="1670756"/>
    <lineage>
        <taxon>Eukaryota</taxon>
        <taxon>Metazoa</taxon>
        <taxon>Ecdysozoa</taxon>
        <taxon>Arthropoda</taxon>
        <taxon>Chelicerata</taxon>
        <taxon>Arachnida</taxon>
        <taxon>Acari</taxon>
        <taxon>Acariformes</taxon>
        <taxon>Trombidiformes</taxon>
        <taxon>Prostigmata</taxon>
        <taxon>Eupodina</taxon>
        <taxon>Eriophyoidea</taxon>
        <taxon>Phytoptidae</taxon>
        <taxon>Fragariocoptes</taxon>
    </lineage>
</organism>
<feature type="domain" description="CUB" evidence="15">
    <location>
        <begin position="951"/>
        <end position="1063"/>
    </location>
</feature>
<keyword evidence="9 12" id="KW-1015">Disulfide bond</keyword>
<dbReference type="Gene3D" id="2.10.25.10">
    <property type="entry name" value="Laminin"/>
    <property type="match status" value="2"/>
</dbReference>
<dbReference type="SMART" id="SM00042">
    <property type="entry name" value="CUB"/>
    <property type="match status" value="5"/>
</dbReference>
<dbReference type="SUPFAM" id="SSF49854">
    <property type="entry name" value="Spermadhesin, CUB domain"/>
    <property type="match status" value="5"/>
</dbReference>
<proteinExistence type="predicted"/>
<evidence type="ECO:0000313" key="18">
    <source>
        <dbReference type="EMBL" id="KAG9511404.1"/>
    </source>
</evidence>
<feature type="domain" description="CUB" evidence="15">
    <location>
        <begin position="784"/>
        <end position="907"/>
    </location>
</feature>
<feature type="non-terminal residue" evidence="18">
    <location>
        <position position="1492"/>
    </location>
</feature>
<comment type="subunit">
    <text evidence="1">Monomer.</text>
</comment>
<feature type="compositionally biased region" description="Low complexity" evidence="14">
    <location>
        <begin position="1406"/>
        <end position="1421"/>
    </location>
</feature>
<feature type="binding site" evidence="12">
    <location>
        <position position="140"/>
    </location>
    <ligand>
        <name>Zn(2+)</name>
        <dbReference type="ChEBI" id="CHEBI:29105"/>
        <note>catalytic</note>
    </ligand>
</feature>
<feature type="disulfide bond" evidence="12">
    <location>
        <begin position="108"/>
        <end position="109"/>
    </location>
</feature>
<feature type="domain" description="CUB" evidence="15">
    <location>
        <begin position="615"/>
        <end position="730"/>
    </location>
</feature>
<feature type="active site" evidence="12">
    <location>
        <position position="137"/>
    </location>
</feature>
<dbReference type="Pfam" id="PF01400">
    <property type="entry name" value="Astacin"/>
    <property type="match status" value="1"/>
</dbReference>
<feature type="compositionally biased region" description="Polar residues" evidence="14">
    <location>
        <begin position="1221"/>
        <end position="1233"/>
    </location>
</feature>
<dbReference type="SUPFAM" id="SSF55486">
    <property type="entry name" value="Metalloproteases ('zincins'), catalytic domain"/>
    <property type="match status" value="1"/>
</dbReference>
<evidence type="ECO:0000256" key="5">
    <source>
        <dbReference type="ARBA" id="ARBA00022737"/>
    </source>
</evidence>
<protein>
    <recommendedName>
        <fullName evidence="13">Metalloendopeptidase</fullName>
        <ecNumber evidence="13">3.4.24.-</ecNumber>
    </recommendedName>
</protein>
<feature type="domain" description="Peptidase M12A" evidence="17">
    <location>
        <begin position="42"/>
        <end position="323"/>
    </location>
</feature>
<keyword evidence="19" id="KW-1185">Reference proteome</keyword>
<evidence type="ECO:0000256" key="7">
    <source>
        <dbReference type="ARBA" id="ARBA00022833"/>
    </source>
</evidence>
<evidence type="ECO:0000256" key="2">
    <source>
        <dbReference type="ARBA" id="ARBA00022536"/>
    </source>
</evidence>
<dbReference type="PROSITE" id="PS01187">
    <property type="entry name" value="EGF_CA"/>
    <property type="match status" value="1"/>
</dbReference>
<evidence type="ECO:0000259" key="15">
    <source>
        <dbReference type="PROSITE" id="PS01180"/>
    </source>
</evidence>
<evidence type="ECO:0000256" key="6">
    <source>
        <dbReference type="ARBA" id="ARBA00022801"/>
    </source>
</evidence>
<dbReference type="EC" id="3.4.24.-" evidence="13"/>
<dbReference type="Pfam" id="PF00431">
    <property type="entry name" value="CUB"/>
    <property type="match status" value="5"/>
</dbReference>
<dbReference type="SMART" id="SM00181">
    <property type="entry name" value="EGF"/>
    <property type="match status" value="2"/>
</dbReference>
<feature type="binding site" evidence="12">
    <location>
        <position position="136"/>
    </location>
    <ligand>
        <name>Zn(2+)</name>
        <dbReference type="ChEBI" id="CHEBI:29105"/>
        <note>catalytic</note>
    </ligand>
</feature>
<dbReference type="PRINTS" id="PR00480">
    <property type="entry name" value="ASTACIN"/>
</dbReference>
<evidence type="ECO:0000256" key="3">
    <source>
        <dbReference type="ARBA" id="ARBA00022670"/>
    </source>
</evidence>
<feature type="region of interest" description="Disordered" evidence="14">
    <location>
        <begin position="1183"/>
        <end position="1263"/>
    </location>
</feature>
<evidence type="ECO:0000256" key="13">
    <source>
        <dbReference type="RuleBase" id="RU361183"/>
    </source>
</evidence>
<keyword evidence="6 12" id="KW-0378">Hydrolase</keyword>
<comment type="caution">
    <text evidence="11">Lacks conserved residue(s) required for the propagation of feature annotation.</text>
</comment>
<dbReference type="PANTHER" id="PTHR24251">
    <property type="entry name" value="OVOCHYMASE-RELATED"/>
    <property type="match status" value="1"/>
</dbReference>
<feature type="domain" description="EGF-like" evidence="16">
    <location>
        <begin position="907"/>
        <end position="947"/>
    </location>
</feature>
<dbReference type="PROSITE" id="PS00010">
    <property type="entry name" value="ASX_HYDROXYL"/>
    <property type="match status" value="1"/>
</dbReference>
<feature type="region of interest" description="Disordered" evidence="14">
    <location>
        <begin position="1406"/>
        <end position="1492"/>
    </location>
</feature>
<sequence length="1492" mass="166239">MILSVALAYGNPRQQQQQQQWQNVDSESLDNEAPRVVRLVRAADARSERLWDHAIIPYEIDSNVFGGDRRALFKQAMRHWENHTCVRFVQRTAEHSNYIVFTERGCGCCSYVGKRGTGAQAISIGKHCDKFGIVVHELGHVVGFWHEHTRPDRDQHVQIINQNILPDHRTDFNKLTDDEVNSLGLAYDYDSIMHYATNTFAKNINLDTILPLHAPLNTEEQQQQLPSISATNLSIIYNAIDNNNNNNNYNKQHDRALDNSETDIMTSSHDHDLSSEQFAADDGPPVAIMTSIKQQQFNRPNIGQRVRLSVGDIAQTNLLYKCPRCGWTIQRPSGTFSAPNYRPLNANASTNINADHSIDSLNHHYVQNSFNQNHSQSINLKGQNVAQNNHPQPPQQQRATAALATSGDLCEWRLTATPGERILLNVNDLDIALTSGTARTIAHVNGDGSQPTNQPTHTTIERSVNVTSHNNLIQQQQQQQESHRMNMMSERPIDCQSDYLEIRDGYWHKSPLLARLCGQLTRDKHILSTGHRLLVTYKTTQASAGRRGFRATHESICGGHIFLRPPSSLHATQQQQLQLQQQWRQTTQFGGYTSHEQQLHSMNWASAGASNHAIINGEASMGLNTTIIQSPGYPDHHRSNMDCVWRVQVDESYQIVLKFDAFDLESHESCSYDYLEVRDGHSLNDSALLGKFCGQKLPDLIVSTGDKLLIRFSTDAEVNRAGFSLTLSEAVNECKSGTHGCAYRCSSSSPTNGAVLMGSPNGFKCECPLGYQLGEDERSCVPACGGLRNDSRGTFASPHHPSLYPAGAKCVWEIVAPATHKITLNFTHFDLEGSNREQQQQQPDCDYDFVEIRSKISDDGKYHKNGRFCGQRATPMLIQSMSNWVRVEFHSDSSIHRSGFHAEYFTDVDECATDNGHCQHLCTNTIGSYECSCHNGYVLRDDRHTCAEGHCSNTIAAPEGVFQSPNFPSFYPPQKECVWLFSTVGGHRIKLVFDEFDLEQHQECLFDYVSVYDGASDDDSALGKFCGTKKPLTLVSSFEQLTLLFKSDASNVRRGFNATHSTVCGGRLPVLSQPMTIYSHVRFGEKNYNGNEDCEWLIESADSQRIKVQFNTFELEHESECNYDFVEIFDGPDDSTPQLARLCGNKLPGILISSGDSMLITFRTDDSINNKGFSLTYVAIDSSSSNNNEQDITTTRPPPPPPSSQQQQQQTKQTIQQQTTNFTAQSSDVSAQVIQARAKSISMQSDRTNRRANRQRVASSHKWNAQPPVVQATSNNRHPASEAQPQIVRSSAVRPIMVNQQQQSINQATSGDMEPPKTSTIQSIGNQLFTQASLTTAPFMSITTQVPITTTTTTTTATSTSTSTSRGIESIDPRLLGQLQPTMVPNTPGFVPMPMPMPMPMPTPMKTSASTIQITSSATQRAPPPMLMPLPPLPLPSPTSQSPQLQPQQQIQQQQQGQQQPQRPSQAQTQAQAPVYVNRYMNRPSSAWHAAN</sequence>
<keyword evidence="5" id="KW-0677">Repeat</keyword>
<dbReference type="PROSITE" id="PS01186">
    <property type="entry name" value="EGF_2"/>
    <property type="match status" value="1"/>
</dbReference>
<reference evidence="18 19" key="1">
    <citation type="submission" date="2020-10" db="EMBL/GenBank/DDBJ databases">
        <authorList>
            <person name="Klimov P.B."/>
            <person name="Dyachkov S.M."/>
            <person name="Chetverikov P.E."/>
        </authorList>
    </citation>
    <scope>NUCLEOTIDE SEQUENCE [LARGE SCALE GENOMIC DNA]</scope>
    <source>
        <strain evidence="18">BMOC 18-1129-001#AD2665</strain>
        <tissue evidence="18">Entire mites</tissue>
    </source>
</reference>
<dbReference type="PANTHER" id="PTHR24251:SF37">
    <property type="entry name" value="CUB DOMAIN-CONTAINING PROTEIN"/>
    <property type="match status" value="1"/>
</dbReference>
<dbReference type="InterPro" id="IPR000152">
    <property type="entry name" value="EGF-type_Asp/Asn_hydroxyl_site"/>
</dbReference>
<keyword evidence="4 12" id="KW-0479">Metal-binding</keyword>
<keyword evidence="8 12" id="KW-0482">Metalloprotease</keyword>
<dbReference type="InterPro" id="IPR001881">
    <property type="entry name" value="EGF-like_Ca-bd_dom"/>
</dbReference>
<feature type="domain" description="CUB" evidence="15">
    <location>
        <begin position="1064"/>
        <end position="1180"/>
    </location>
</feature>
<evidence type="ECO:0000259" key="16">
    <source>
        <dbReference type="PROSITE" id="PS50026"/>
    </source>
</evidence>
<accession>A0ABQ7SDA8</accession>
<evidence type="ECO:0000256" key="14">
    <source>
        <dbReference type="SAM" id="MobiDB-lite"/>
    </source>
</evidence>
<dbReference type="InterPro" id="IPR018097">
    <property type="entry name" value="EGF_Ca-bd_CS"/>
</dbReference>
<dbReference type="CDD" id="cd00041">
    <property type="entry name" value="CUB"/>
    <property type="match status" value="5"/>
</dbReference>
<dbReference type="EMBL" id="JAIFTH010000004">
    <property type="protein sequence ID" value="KAG9511404.1"/>
    <property type="molecule type" value="Genomic_DNA"/>
</dbReference>
<dbReference type="SMART" id="SM00179">
    <property type="entry name" value="EGF_CA"/>
    <property type="match status" value="2"/>
</dbReference>
<comment type="caution">
    <text evidence="18">The sequence shown here is derived from an EMBL/GenBank/DDBJ whole genome shotgun (WGS) entry which is preliminary data.</text>
</comment>
<dbReference type="InterPro" id="IPR001506">
    <property type="entry name" value="Peptidase_M12A"/>
</dbReference>
<feature type="compositionally biased region" description="Low complexity" evidence="14">
    <location>
        <begin position="1204"/>
        <end position="1220"/>
    </location>
</feature>
<dbReference type="CDD" id="cd00054">
    <property type="entry name" value="EGF_CA"/>
    <property type="match status" value="1"/>
</dbReference>
<evidence type="ECO:0000256" key="9">
    <source>
        <dbReference type="ARBA" id="ARBA00023157"/>
    </source>
</evidence>
<feature type="compositionally biased region" description="Pro residues" evidence="14">
    <location>
        <begin position="1422"/>
        <end position="1437"/>
    </location>
</feature>
<keyword evidence="3 12" id="KW-0645">Protease</keyword>
<gene>
    <name evidence="18" type="primary">TLL1</name>
    <name evidence="18" type="ORF">GZH46_00027</name>
</gene>
<evidence type="ECO:0000256" key="4">
    <source>
        <dbReference type="ARBA" id="ARBA00022723"/>
    </source>
</evidence>
<evidence type="ECO:0000259" key="17">
    <source>
        <dbReference type="PROSITE" id="PS51864"/>
    </source>
</evidence>
<evidence type="ECO:0000256" key="11">
    <source>
        <dbReference type="PROSITE-ProRule" id="PRU00076"/>
    </source>
</evidence>
<name>A0ABQ7SDA8_9ACAR</name>
<evidence type="ECO:0000256" key="12">
    <source>
        <dbReference type="PROSITE-ProRule" id="PRU01211"/>
    </source>
</evidence>
<comment type="cofactor">
    <cofactor evidence="12 13">
        <name>Zn(2+)</name>
        <dbReference type="ChEBI" id="CHEBI:29105"/>
    </cofactor>
    <text evidence="12 13">Binds 1 zinc ion per subunit.</text>
</comment>
<dbReference type="Gene3D" id="3.40.390.10">
    <property type="entry name" value="Collagenase (Catalytic Domain)"/>
    <property type="match status" value="1"/>
</dbReference>
<evidence type="ECO:0000256" key="10">
    <source>
        <dbReference type="ARBA" id="ARBA00025529"/>
    </source>
</evidence>
<evidence type="ECO:0000256" key="8">
    <source>
        <dbReference type="ARBA" id="ARBA00023049"/>
    </source>
</evidence>
<evidence type="ECO:0000256" key="1">
    <source>
        <dbReference type="ARBA" id="ARBA00011245"/>
    </source>
</evidence>
<dbReference type="PROSITE" id="PS01180">
    <property type="entry name" value="CUB"/>
    <property type="match status" value="5"/>
</dbReference>
<feature type="compositionally biased region" description="Low complexity" evidence="14">
    <location>
        <begin position="1438"/>
        <end position="1474"/>
    </location>
</feature>
<evidence type="ECO:0000313" key="19">
    <source>
        <dbReference type="Proteomes" id="UP000825002"/>
    </source>
</evidence>
<dbReference type="InterPro" id="IPR006026">
    <property type="entry name" value="Peptidase_Metallo"/>
</dbReference>
<dbReference type="SUPFAM" id="SSF57196">
    <property type="entry name" value="EGF/Laminin"/>
    <property type="match status" value="1"/>
</dbReference>
<dbReference type="InterPro" id="IPR000742">
    <property type="entry name" value="EGF"/>
</dbReference>
<dbReference type="InterPro" id="IPR024079">
    <property type="entry name" value="MetalloPept_cat_dom_sf"/>
</dbReference>
<dbReference type="InterPro" id="IPR035914">
    <property type="entry name" value="Sperma_CUB_dom_sf"/>
</dbReference>
<dbReference type="Gene3D" id="2.60.120.290">
    <property type="entry name" value="Spermadhesin, CUB domain"/>
    <property type="match status" value="5"/>
</dbReference>
<feature type="binding site" evidence="12">
    <location>
        <position position="146"/>
    </location>
    <ligand>
        <name>Zn(2+)</name>
        <dbReference type="ChEBI" id="CHEBI:29105"/>
        <note>catalytic</note>
    </ligand>
</feature>
<dbReference type="InterPro" id="IPR000859">
    <property type="entry name" value="CUB_dom"/>
</dbReference>
<keyword evidence="7 12" id="KW-0862">Zinc</keyword>
<dbReference type="SMART" id="SM00235">
    <property type="entry name" value="ZnMc"/>
    <property type="match status" value="1"/>
</dbReference>
<feature type="disulfide bond" evidence="12">
    <location>
        <begin position="106"/>
        <end position="128"/>
    </location>
</feature>
<dbReference type="Pfam" id="PF14670">
    <property type="entry name" value="FXa_inhibition"/>
    <property type="match status" value="1"/>
</dbReference>
<dbReference type="Proteomes" id="UP000825002">
    <property type="component" value="Unassembled WGS sequence"/>
</dbReference>